<dbReference type="PANTHER" id="PTHR33711:SF7">
    <property type="entry name" value="INTRADIOL RING-CLEAVAGE DIOXYGENASES DOMAIN-CONTAINING PROTEIN-RELATED"/>
    <property type="match status" value="1"/>
</dbReference>
<reference evidence="5 6" key="1">
    <citation type="submission" date="2024-10" db="EMBL/GenBank/DDBJ databases">
        <title>The Natural Products Discovery Center: Release of the First 8490 Sequenced Strains for Exploring Actinobacteria Biosynthetic Diversity.</title>
        <authorList>
            <person name="Kalkreuter E."/>
            <person name="Kautsar S.A."/>
            <person name="Yang D."/>
            <person name="Bader C.D."/>
            <person name="Teijaro C.N."/>
            <person name="Fluegel L."/>
            <person name="Davis C.M."/>
            <person name="Simpson J.R."/>
            <person name="Lauterbach L."/>
            <person name="Steele A.D."/>
            <person name="Gui C."/>
            <person name="Meng S."/>
            <person name="Li G."/>
            <person name="Viehrig K."/>
            <person name="Ye F."/>
            <person name="Su P."/>
            <person name="Kiefer A.F."/>
            <person name="Nichols A."/>
            <person name="Cepeda A.J."/>
            <person name="Yan W."/>
            <person name="Fan B."/>
            <person name="Jiang Y."/>
            <person name="Adhikari A."/>
            <person name="Zheng C.-J."/>
            <person name="Schuster L."/>
            <person name="Cowan T.M."/>
            <person name="Smanski M.J."/>
            <person name="Chevrette M.G."/>
            <person name="De Carvalho L.P.S."/>
            <person name="Shen B."/>
        </authorList>
    </citation>
    <scope>NUCLEOTIDE SEQUENCE [LARGE SCALE GENOMIC DNA]</scope>
    <source>
        <strain evidence="5 6">NPDC001390</strain>
    </source>
</reference>
<dbReference type="Pfam" id="PF00775">
    <property type="entry name" value="Dioxygenase_C"/>
    <property type="match status" value="1"/>
</dbReference>
<dbReference type="PANTHER" id="PTHR33711">
    <property type="entry name" value="DIOXYGENASE, PUTATIVE (AFU_ORTHOLOGUE AFUA_2G02910)-RELATED"/>
    <property type="match status" value="1"/>
</dbReference>
<sequence>MTTTDTPRTDIAFNQRLRVVFDDLQKAFGDVALRHGITHEELGQAITYVQKLVESGEFMLATTSLLANRTIEVSYGRAYAHPEKDGASTWIGTGPAYVPGAPEIDNPGVLPMAPDEPGETLLVSGTVRSTSGKPLPGAVIDLWQTTADGRYTGLTPEQAGPLEGLDVVDFDLPKYHLRGKIVTDAEGRYEYRTVVPGVESAAVPGSLFDGLLHMLGRANSRARHIHAHITHDDHHMLTHQIHFDGDPLVDTVSEGAIARELIHKTELHDDAAAWEARGLTGPYRTLTCDYVLRPIGFDEVKDPYVLEGFWKQ</sequence>
<accession>A0ABW6UK84</accession>
<dbReference type="InterPro" id="IPR050770">
    <property type="entry name" value="Intradiol_RC_Dioxygenase"/>
</dbReference>
<keyword evidence="6" id="KW-1185">Reference proteome</keyword>
<dbReference type="PROSITE" id="PS00083">
    <property type="entry name" value="INTRADIOL_DIOXYGENAS"/>
    <property type="match status" value="1"/>
</dbReference>
<dbReference type="RefSeq" id="WP_351077898.1">
    <property type="nucleotide sequence ID" value="NZ_JBEOZG010000003.1"/>
</dbReference>
<evidence type="ECO:0000259" key="4">
    <source>
        <dbReference type="PROSITE" id="PS00083"/>
    </source>
</evidence>
<dbReference type="SUPFAM" id="SSF49482">
    <property type="entry name" value="Aromatic compound dioxygenase"/>
    <property type="match status" value="1"/>
</dbReference>
<proteinExistence type="inferred from homology"/>
<dbReference type="InterPro" id="IPR015889">
    <property type="entry name" value="Intradiol_dOase_core"/>
</dbReference>
<organism evidence="5 6">
    <name type="scientific">Streptomyces bluensis</name>
    <dbReference type="NCBI Taxonomy" id="33897"/>
    <lineage>
        <taxon>Bacteria</taxon>
        <taxon>Bacillati</taxon>
        <taxon>Actinomycetota</taxon>
        <taxon>Actinomycetes</taxon>
        <taxon>Kitasatosporales</taxon>
        <taxon>Streptomycetaceae</taxon>
        <taxon>Streptomyces</taxon>
    </lineage>
</organism>
<evidence type="ECO:0000313" key="6">
    <source>
        <dbReference type="Proteomes" id="UP001602058"/>
    </source>
</evidence>
<keyword evidence="2" id="KW-0223">Dioxygenase</keyword>
<comment type="similarity">
    <text evidence="1">Belongs to the intradiol ring-cleavage dioxygenase family.</text>
</comment>
<evidence type="ECO:0000313" key="5">
    <source>
        <dbReference type="EMBL" id="MFF4522605.1"/>
    </source>
</evidence>
<dbReference type="Gene3D" id="2.60.130.10">
    <property type="entry name" value="Aromatic compound dioxygenase"/>
    <property type="match status" value="1"/>
</dbReference>
<evidence type="ECO:0000256" key="2">
    <source>
        <dbReference type="ARBA" id="ARBA00022964"/>
    </source>
</evidence>
<keyword evidence="3" id="KW-0560">Oxidoreductase</keyword>
<name>A0ABW6UK84_9ACTN</name>
<comment type="caution">
    <text evidence="5">The sequence shown here is derived from an EMBL/GenBank/DDBJ whole genome shotgun (WGS) entry which is preliminary data.</text>
</comment>
<dbReference type="Proteomes" id="UP001602058">
    <property type="component" value="Unassembled WGS sequence"/>
</dbReference>
<dbReference type="InterPro" id="IPR000627">
    <property type="entry name" value="Intradiol_dOase_C"/>
</dbReference>
<dbReference type="EMBL" id="JBIAWJ010000006">
    <property type="protein sequence ID" value="MFF4522605.1"/>
    <property type="molecule type" value="Genomic_DNA"/>
</dbReference>
<gene>
    <name evidence="5" type="ORF">ACFY1D_14370</name>
</gene>
<protein>
    <submittedName>
        <fullName evidence="5">Catechol 1,2-dioxygenase</fullName>
    </submittedName>
</protein>
<feature type="domain" description="Intradiol ring-cleavage dioxygenases" evidence="4">
    <location>
        <begin position="123"/>
        <end position="151"/>
    </location>
</feature>
<evidence type="ECO:0000256" key="3">
    <source>
        <dbReference type="ARBA" id="ARBA00023002"/>
    </source>
</evidence>
<evidence type="ECO:0000256" key="1">
    <source>
        <dbReference type="ARBA" id="ARBA00007825"/>
    </source>
</evidence>